<feature type="chain" id="PRO_5046470853" evidence="1">
    <location>
        <begin position="29"/>
        <end position="180"/>
    </location>
</feature>
<name>A0ABU0RRR6_9ACTN</name>
<accession>A0ABU0RRR6</accession>
<dbReference type="Proteomes" id="UP001223072">
    <property type="component" value="Unassembled WGS sequence"/>
</dbReference>
<keyword evidence="3" id="KW-1185">Reference proteome</keyword>
<sequence length="180" mass="18815">MKRKIYAALGTTALLAAGILTTPATATAQETGTQQVSAAAVTKISHSQATTRFRAAGITWVSSGNCSNRNQPNCTSFEQLNLDSALGAVTLKNATDCALTITGGTEIGHAGGMTAGTKSHWNGFKLDFSPTSCVSNYITRNFTRIADRGDGAAQYKAGSGNIYARESSHWDVTFHNCGGC</sequence>
<evidence type="ECO:0000256" key="1">
    <source>
        <dbReference type="SAM" id="SignalP"/>
    </source>
</evidence>
<feature type="signal peptide" evidence="1">
    <location>
        <begin position="1"/>
        <end position="28"/>
    </location>
</feature>
<evidence type="ECO:0000313" key="2">
    <source>
        <dbReference type="EMBL" id="MDQ0934671.1"/>
    </source>
</evidence>
<evidence type="ECO:0000313" key="3">
    <source>
        <dbReference type="Proteomes" id="UP001223072"/>
    </source>
</evidence>
<protein>
    <submittedName>
        <fullName evidence="2">Uncharacterized protein</fullName>
    </submittedName>
</protein>
<reference evidence="2 3" key="1">
    <citation type="submission" date="2023-07" db="EMBL/GenBank/DDBJ databases">
        <title>Comparative genomics of wheat-associated soil bacteria to identify genetic determinants of phenazine resistance.</title>
        <authorList>
            <person name="Mouncey N."/>
        </authorList>
    </citation>
    <scope>NUCLEOTIDE SEQUENCE [LARGE SCALE GENOMIC DNA]</scope>
    <source>
        <strain evidence="2 3">W2I16</strain>
    </source>
</reference>
<gene>
    <name evidence="2" type="ORF">QFZ49_004611</name>
</gene>
<organism evidence="2 3">
    <name type="scientific">Streptomyces turgidiscabies</name>
    <dbReference type="NCBI Taxonomy" id="85558"/>
    <lineage>
        <taxon>Bacteria</taxon>
        <taxon>Bacillati</taxon>
        <taxon>Actinomycetota</taxon>
        <taxon>Actinomycetes</taxon>
        <taxon>Kitasatosporales</taxon>
        <taxon>Streptomycetaceae</taxon>
        <taxon>Streptomyces</taxon>
    </lineage>
</organism>
<dbReference type="EMBL" id="JAUSZS010000004">
    <property type="protein sequence ID" value="MDQ0934671.1"/>
    <property type="molecule type" value="Genomic_DNA"/>
</dbReference>
<proteinExistence type="predicted"/>
<dbReference type="RefSeq" id="WP_307628226.1">
    <property type="nucleotide sequence ID" value="NZ_JAUSZS010000004.1"/>
</dbReference>
<comment type="caution">
    <text evidence="2">The sequence shown here is derived from an EMBL/GenBank/DDBJ whole genome shotgun (WGS) entry which is preliminary data.</text>
</comment>
<keyword evidence="1" id="KW-0732">Signal</keyword>